<keyword evidence="4" id="KW-1133">Transmembrane helix</keyword>
<organism evidence="8 9">
    <name type="scientific">Recurvomyces mirabilis</name>
    <dbReference type="NCBI Taxonomy" id="574656"/>
    <lineage>
        <taxon>Eukaryota</taxon>
        <taxon>Fungi</taxon>
        <taxon>Dikarya</taxon>
        <taxon>Ascomycota</taxon>
        <taxon>Pezizomycotina</taxon>
        <taxon>Dothideomycetes</taxon>
        <taxon>Dothideomycetidae</taxon>
        <taxon>Mycosphaerellales</taxon>
        <taxon>Teratosphaeriaceae</taxon>
        <taxon>Recurvomyces</taxon>
    </lineage>
</organism>
<dbReference type="InterPro" id="IPR006094">
    <property type="entry name" value="Oxid_FAD_bind_N"/>
</dbReference>
<dbReference type="PANTHER" id="PTHR10801:SF0">
    <property type="entry name" value="DELTA(24)-STEROL REDUCTASE"/>
    <property type="match status" value="1"/>
</dbReference>
<evidence type="ECO:0000313" key="9">
    <source>
        <dbReference type="Proteomes" id="UP001274830"/>
    </source>
</evidence>
<feature type="domain" description="FAD-binding PCMH-type" evidence="7">
    <location>
        <begin position="1"/>
        <end position="167"/>
    </location>
</feature>
<evidence type="ECO:0000313" key="8">
    <source>
        <dbReference type="EMBL" id="KAK3672477.1"/>
    </source>
</evidence>
<evidence type="ECO:0000256" key="3">
    <source>
        <dbReference type="ARBA" id="ARBA00022692"/>
    </source>
</evidence>
<evidence type="ECO:0000256" key="5">
    <source>
        <dbReference type="ARBA" id="ARBA00023002"/>
    </source>
</evidence>
<dbReference type="Gene3D" id="3.30.465.10">
    <property type="match status" value="1"/>
</dbReference>
<dbReference type="Proteomes" id="UP001274830">
    <property type="component" value="Unassembled WGS sequence"/>
</dbReference>
<proteinExistence type="predicted"/>
<dbReference type="Pfam" id="PF01565">
    <property type="entry name" value="FAD_binding_4"/>
    <property type="match status" value="1"/>
</dbReference>
<dbReference type="InterPro" id="IPR016166">
    <property type="entry name" value="FAD-bd_PCMH"/>
</dbReference>
<dbReference type="InterPro" id="IPR036318">
    <property type="entry name" value="FAD-bd_PCMH-like_sf"/>
</dbReference>
<dbReference type="GO" id="GO:0050614">
    <property type="term" value="F:Delta24-sterol reductase activity"/>
    <property type="evidence" value="ECO:0007669"/>
    <property type="project" value="UniProtKB-EC"/>
</dbReference>
<evidence type="ECO:0000256" key="4">
    <source>
        <dbReference type="ARBA" id="ARBA00022989"/>
    </source>
</evidence>
<dbReference type="PANTHER" id="PTHR10801">
    <property type="entry name" value="24-DEHYDROCHOLESTEROL REDUCTASE"/>
    <property type="match status" value="1"/>
</dbReference>
<comment type="caution">
    <text evidence="8">The sequence shown here is derived from an EMBL/GenBank/DDBJ whole genome shotgun (WGS) entry which is preliminary data.</text>
</comment>
<keyword evidence="3" id="KW-0812">Transmembrane</keyword>
<name>A0AAE0TRG8_9PEZI</name>
<dbReference type="SUPFAM" id="SSF56176">
    <property type="entry name" value="FAD-binding/transporter-associated domain-like"/>
    <property type="match status" value="1"/>
</dbReference>
<dbReference type="GO" id="GO:0008202">
    <property type="term" value="P:steroid metabolic process"/>
    <property type="evidence" value="ECO:0007669"/>
    <property type="project" value="TreeGrafter"/>
</dbReference>
<keyword evidence="9" id="KW-1185">Reference proteome</keyword>
<reference evidence="8" key="1">
    <citation type="submission" date="2023-07" db="EMBL/GenBank/DDBJ databases">
        <title>Black Yeasts Isolated from many extreme environments.</title>
        <authorList>
            <person name="Coleine C."/>
            <person name="Stajich J.E."/>
            <person name="Selbmann L."/>
        </authorList>
    </citation>
    <scope>NUCLEOTIDE SEQUENCE</scope>
    <source>
        <strain evidence="8">CCFEE 5485</strain>
    </source>
</reference>
<dbReference type="EC" id="1.3.1.72" evidence="2"/>
<sequence length="428" mass="48849">MEAHQEAVAHISSQIFSFHQKQVPFRLYHGSTNSTQSRKIDPERMVDTSQLNHVLKIDDKSKTCLVEPNVPMDRLVDAVMPYGLVPPVVMEFPGITVGGGFAGTAGESSGFKYGFFDSTVNWIEIVLATGEIVTASPTEHSDLFYAAAGTFGTLGVTVLLELQLIDAKQYVELTYQPTSSIKETLAALKAACEAETNDYVDGIMLAKDRGVIISGKLTDEVASRTRTQRFARATDPWHYIHADRITRGSLEAVKEATPLRDYLFRYDRGAFWTGRYAFKYFLVPFNRITRYLLDYFMHTRVMYHALHASGHAKKYMIQDLLLPKASAEKFIEYVSNEFDFWPLWLCPFQPKQELALHPRHDDIRKEEKGDSLYVNIGVWGPGSTTYSRFVEQNRLLESKVCELGGVKWLYAQQYYTEDEFDSIYDREW</sequence>
<comment type="subcellular location">
    <subcellularLocation>
        <location evidence="1">Membrane</location>
        <topology evidence="1">Single-pass membrane protein</topology>
    </subcellularLocation>
</comment>
<evidence type="ECO:0000256" key="2">
    <source>
        <dbReference type="ARBA" id="ARBA00012405"/>
    </source>
</evidence>
<keyword evidence="6" id="KW-0472">Membrane</keyword>
<dbReference type="AlphaFoldDB" id="A0AAE0TRG8"/>
<gene>
    <name evidence="8" type="ORF">LTR78_007527</name>
</gene>
<protein>
    <recommendedName>
        <fullName evidence="2">Delta(24)-sterol reductase</fullName>
        <ecNumber evidence="2">1.3.1.72</ecNumber>
    </recommendedName>
</protein>
<accession>A0AAE0TRG8</accession>
<evidence type="ECO:0000256" key="1">
    <source>
        <dbReference type="ARBA" id="ARBA00004167"/>
    </source>
</evidence>
<evidence type="ECO:0000256" key="6">
    <source>
        <dbReference type="ARBA" id="ARBA00023136"/>
    </source>
</evidence>
<dbReference type="GO" id="GO:0016020">
    <property type="term" value="C:membrane"/>
    <property type="evidence" value="ECO:0007669"/>
    <property type="project" value="UniProtKB-SubCell"/>
</dbReference>
<dbReference type="PROSITE" id="PS51387">
    <property type="entry name" value="FAD_PCMH"/>
    <property type="match status" value="1"/>
</dbReference>
<dbReference type="GO" id="GO:0071949">
    <property type="term" value="F:FAD binding"/>
    <property type="evidence" value="ECO:0007669"/>
    <property type="project" value="InterPro"/>
</dbReference>
<dbReference type="FunFam" id="3.30.465.10:FF:000031">
    <property type="entry name" value="FAD binding domain protein"/>
    <property type="match status" value="1"/>
</dbReference>
<dbReference type="InterPro" id="IPR040165">
    <property type="entry name" value="Diminuto-like"/>
</dbReference>
<evidence type="ECO:0000259" key="7">
    <source>
        <dbReference type="PROSITE" id="PS51387"/>
    </source>
</evidence>
<dbReference type="EMBL" id="JAUTXT010000032">
    <property type="protein sequence ID" value="KAK3672477.1"/>
    <property type="molecule type" value="Genomic_DNA"/>
</dbReference>
<dbReference type="InterPro" id="IPR016169">
    <property type="entry name" value="FAD-bd_PCMH_sub2"/>
</dbReference>
<dbReference type="GO" id="GO:0005737">
    <property type="term" value="C:cytoplasm"/>
    <property type="evidence" value="ECO:0007669"/>
    <property type="project" value="TreeGrafter"/>
</dbReference>
<keyword evidence="5" id="KW-0560">Oxidoreductase</keyword>
<dbReference type="GO" id="GO:0000246">
    <property type="term" value="F:Delta24(24-1) sterol reductase activity"/>
    <property type="evidence" value="ECO:0007669"/>
    <property type="project" value="TreeGrafter"/>
</dbReference>